<evidence type="ECO:0000313" key="2">
    <source>
        <dbReference type="EMBL" id="CAH7686993.1"/>
    </source>
</evidence>
<name>A0AAV0BK69_PHAPC</name>
<comment type="caution">
    <text evidence="2">The sequence shown here is derived from an EMBL/GenBank/DDBJ whole genome shotgun (WGS) entry which is preliminary data.</text>
</comment>
<protein>
    <submittedName>
        <fullName evidence="2">Expressed protein</fullName>
    </submittedName>
</protein>
<accession>A0AAV0BK69</accession>
<sequence>MFRRLTLNNSKDEKFKLSDKILQRKEKEQEQKKFKEQSLDLGFGTDSSTGTSERKNVKKKEERDLYLEVIIESLPEKICRKLLEDLLVDPLTSYFAKDHIRNQIDCLGKQFFEILWDQLESLIDLDYHHQKLAKIKTSATSSNVNQPATISSTSKLQSNMHQDFPEQKIHDDVDMRGVGYQLERESLDYSWWHISYDFLYEIPKLLKFPDTGRGSYDLLIVILERQFMIKPSERSYGFTARWNDKADRVMIKVLKKRWVEESENLDGWDIEKDLNRLRILGEPFEQILKLGDYSGDSDDEIITDSEDGRAAFKKRQDRGENQFFQGSRKLLIFFLKQKIRLDSLRSDSFSLNRTLPPTPSSSSFQFKN</sequence>
<gene>
    <name evidence="2" type="ORF">PPACK8108_LOCUS21711</name>
</gene>
<feature type="compositionally biased region" description="Basic and acidic residues" evidence="1">
    <location>
        <begin position="28"/>
        <end position="38"/>
    </location>
</feature>
<evidence type="ECO:0000313" key="3">
    <source>
        <dbReference type="Proteomes" id="UP001153365"/>
    </source>
</evidence>
<reference evidence="2" key="1">
    <citation type="submission" date="2022-06" db="EMBL/GenBank/DDBJ databases">
        <authorList>
            <consortium name="SYNGENTA / RWTH Aachen University"/>
        </authorList>
    </citation>
    <scope>NUCLEOTIDE SEQUENCE</scope>
</reference>
<keyword evidence="3" id="KW-1185">Reference proteome</keyword>
<dbReference type="AlphaFoldDB" id="A0AAV0BK69"/>
<feature type="region of interest" description="Disordered" evidence="1">
    <location>
        <begin position="28"/>
        <end position="57"/>
    </location>
</feature>
<dbReference type="EMBL" id="CALTRL010005826">
    <property type="protein sequence ID" value="CAH7686993.1"/>
    <property type="molecule type" value="Genomic_DNA"/>
</dbReference>
<proteinExistence type="predicted"/>
<dbReference type="Proteomes" id="UP001153365">
    <property type="component" value="Unassembled WGS sequence"/>
</dbReference>
<evidence type="ECO:0000256" key="1">
    <source>
        <dbReference type="SAM" id="MobiDB-lite"/>
    </source>
</evidence>
<organism evidence="2 3">
    <name type="scientific">Phakopsora pachyrhizi</name>
    <name type="common">Asian soybean rust disease fungus</name>
    <dbReference type="NCBI Taxonomy" id="170000"/>
    <lineage>
        <taxon>Eukaryota</taxon>
        <taxon>Fungi</taxon>
        <taxon>Dikarya</taxon>
        <taxon>Basidiomycota</taxon>
        <taxon>Pucciniomycotina</taxon>
        <taxon>Pucciniomycetes</taxon>
        <taxon>Pucciniales</taxon>
        <taxon>Phakopsoraceae</taxon>
        <taxon>Phakopsora</taxon>
    </lineage>
</organism>